<evidence type="ECO:0000313" key="4">
    <source>
        <dbReference type="Proteomes" id="UP000230750"/>
    </source>
</evidence>
<evidence type="ECO:0000313" key="3">
    <source>
        <dbReference type="EMBL" id="PIK53908.1"/>
    </source>
</evidence>
<comment type="caution">
    <text evidence="3">The sequence shown here is derived from an EMBL/GenBank/DDBJ whole genome shotgun (WGS) entry which is preliminary data.</text>
</comment>
<dbReference type="Gene3D" id="3.80.10.10">
    <property type="entry name" value="Ribonuclease Inhibitor"/>
    <property type="match status" value="1"/>
</dbReference>
<keyword evidence="4" id="KW-1185">Reference proteome</keyword>
<accession>A0A2G8L0X6</accession>
<keyword evidence="1" id="KW-0433">Leucine-rich repeat</keyword>
<dbReference type="EMBL" id="MRZV01000270">
    <property type="protein sequence ID" value="PIK53908.1"/>
    <property type="molecule type" value="Genomic_DNA"/>
</dbReference>
<dbReference type="SUPFAM" id="SSF52058">
    <property type="entry name" value="L domain-like"/>
    <property type="match status" value="1"/>
</dbReference>
<gene>
    <name evidence="3" type="ORF">BSL78_09226</name>
</gene>
<dbReference type="Proteomes" id="UP000230750">
    <property type="component" value="Unassembled WGS sequence"/>
</dbReference>
<evidence type="ECO:0000256" key="1">
    <source>
        <dbReference type="ARBA" id="ARBA00022614"/>
    </source>
</evidence>
<keyword evidence="2" id="KW-0677">Repeat</keyword>
<dbReference type="InterPro" id="IPR032675">
    <property type="entry name" value="LRR_dom_sf"/>
</dbReference>
<name>A0A2G8L0X6_STIJA</name>
<evidence type="ECO:0000256" key="2">
    <source>
        <dbReference type="ARBA" id="ARBA00022737"/>
    </source>
</evidence>
<dbReference type="PANTHER" id="PTHR24366:SF96">
    <property type="entry name" value="LEUCINE RICH REPEAT CONTAINING 53"/>
    <property type="match status" value="1"/>
</dbReference>
<proteinExistence type="predicted"/>
<dbReference type="OrthoDB" id="676979at2759"/>
<protein>
    <submittedName>
        <fullName evidence="3">Uncharacterized protein</fullName>
    </submittedName>
</protein>
<reference evidence="3 4" key="1">
    <citation type="journal article" date="2017" name="PLoS Biol.">
        <title>The sea cucumber genome provides insights into morphological evolution and visceral regeneration.</title>
        <authorList>
            <person name="Zhang X."/>
            <person name="Sun L."/>
            <person name="Yuan J."/>
            <person name="Sun Y."/>
            <person name="Gao Y."/>
            <person name="Zhang L."/>
            <person name="Li S."/>
            <person name="Dai H."/>
            <person name="Hamel J.F."/>
            <person name="Liu C."/>
            <person name="Yu Y."/>
            <person name="Liu S."/>
            <person name="Lin W."/>
            <person name="Guo K."/>
            <person name="Jin S."/>
            <person name="Xu P."/>
            <person name="Storey K.B."/>
            <person name="Huan P."/>
            <person name="Zhang T."/>
            <person name="Zhou Y."/>
            <person name="Zhang J."/>
            <person name="Lin C."/>
            <person name="Li X."/>
            <person name="Xing L."/>
            <person name="Huo D."/>
            <person name="Sun M."/>
            <person name="Wang L."/>
            <person name="Mercier A."/>
            <person name="Li F."/>
            <person name="Yang H."/>
            <person name="Xiang J."/>
        </authorList>
    </citation>
    <scope>NUCLEOTIDE SEQUENCE [LARGE SCALE GENOMIC DNA]</scope>
    <source>
        <strain evidence="3">Shaxun</strain>
        <tissue evidence="3">Muscle</tissue>
    </source>
</reference>
<dbReference type="AlphaFoldDB" id="A0A2G8L0X6"/>
<dbReference type="InterPro" id="IPR003591">
    <property type="entry name" value="Leu-rich_rpt_typical-subtyp"/>
</dbReference>
<dbReference type="SMART" id="SM00369">
    <property type="entry name" value="LRR_TYP"/>
    <property type="match status" value="4"/>
</dbReference>
<sequence>MMFRSLANLEILCLRNNFIEEIASTALPLPSNLTELDLKYNDLYEIDDDIFRQQSRLKTLLLGNNYISYIAEMAFTDITYLEELDVSSNELESIPPEALGGLRTSTYWTSPTIKLTS</sequence>
<organism evidence="3 4">
    <name type="scientific">Stichopus japonicus</name>
    <name type="common">Sea cucumber</name>
    <dbReference type="NCBI Taxonomy" id="307972"/>
    <lineage>
        <taxon>Eukaryota</taxon>
        <taxon>Metazoa</taxon>
        <taxon>Echinodermata</taxon>
        <taxon>Eleutherozoa</taxon>
        <taxon>Echinozoa</taxon>
        <taxon>Holothuroidea</taxon>
        <taxon>Aspidochirotacea</taxon>
        <taxon>Aspidochirotida</taxon>
        <taxon>Stichopodidae</taxon>
        <taxon>Apostichopus</taxon>
    </lineage>
</organism>
<dbReference type="InterPro" id="IPR001611">
    <property type="entry name" value="Leu-rich_rpt"/>
</dbReference>
<dbReference type="PROSITE" id="PS51450">
    <property type="entry name" value="LRR"/>
    <property type="match status" value="1"/>
</dbReference>
<dbReference type="STRING" id="307972.A0A2G8L0X6"/>
<dbReference type="Pfam" id="PF13855">
    <property type="entry name" value="LRR_8"/>
    <property type="match status" value="1"/>
</dbReference>
<dbReference type="PANTHER" id="PTHR24366">
    <property type="entry name" value="IG(IMMUNOGLOBULIN) AND LRR(LEUCINE RICH REPEAT) DOMAINS"/>
    <property type="match status" value="1"/>
</dbReference>